<organism evidence="10 11">
    <name type="scientific">Daphnia magna</name>
    <dbReference type="NCBI Taxonomy" id="35525"/>
    <lineage>
        <taxon>Eukaryota</taxon>
        <taxon>Metazoa</taxon>
        <taxon>Ecdysozoa</taxon>
        <taxon>Arthropoda</taxon>
        <taxon>Crustacea</taxon>
        <taxon>Branchiopoda</taxon>
        <taxon>Diplostraca</taxon>
        <taxon>Cladocera</taxon>
        <taxon>Anomopoda</taxon>
        <taxon>Daphniidae</taxon>
        <taxon>Daphnia</taxon>
    </lineage>
</organism>
<dbReference type="PANTHER" id="PTHR11453:SF127">
    <property type="entry name" value="SOLUTE CARRIER FAMILY 4 MEMBER 11"/>
    <property type="match status" value="1"/>
</dbReference>
<dbReference type="Proteomes" id="UP000076858">
    <property type="component" value="Unassembled WGS sequence"/>
</dbReference>
<keyword evidence="11" id="KW-1185">Reference proteome</keyword>
<dbReference type="Gene3D" id="1.10.287.570">
    <property type="entry name" value="Helical hairpin bin"/>
    <property type="match status" value="1"/>
</dbReference>
<evidence type="ECO:0000256" key="6">
    <source>
        <dbReference type="ARBA" id="ARBA00022989"/>
    </source>
</evidence>
<proteinExistence type="inferred from homology"/>
<evidence type="ECO:0000256" key="4">
    <source>
        <dbReference type="ARBA" id="ARBA00022475"/>
    </source>
</evidence>
<reference evidence="10 11" key="1">
    <citation type="submission" date="2016-03" db="EMBL/GenBank/DDBJ databases">
        <title>EvidentialGene: Evidence-directed Construction of Genes on Genomes.</title>
        <authorList>
            <person name="Gilbert D.G."/>
            <person name="Choi J.-H."/>
            <person name="Mockaitis K."/>
            <person name="Colbourne J."/>
            <person name="Pfrender M."/>
        </authorList>
    </citation>
    <scope>NUCLEOTIDE SEQUENCE [LARGE SCALE GENOMIC DNA]</scope>
    <source>
        <strain evidence="10 11">Xinb3</strain>
        <tissue evidence="10">Complete organism</tissue>
    </source>
</reference>
<dbReference type="InterPro" id="IPR016152">
    <property type="entry name" value="PTrfase/Anion_transptr"/>
</dbReference>
<gene>
    <name evidence="10" type="ORF">APZ42_017129</name>
</gene>
<dbReference type="GO" id="GO:0016323">
    <property type="term" value="C:basolateral plasma membrane"/>
    <property type="evidence" value="ECO:0007669"/>
    <property type="project" value="TreeGrafter"/>
</dbReference>
<dbReference type="PANTHER" id="PTHR11453">
    <property type="entry name" value="ANION EXCHANGE PROTEIN"/>
    <property type="match status" value="1"/>
</dbReference>
<dbReference type="Gene3D" id="3.40.930.10">
    <property type="entry name" value="Mannitol-specific EII, Chain A"/>
    <property type="match status" value="1"/>
</dbReference>
<protein>
    <recommendedName>
        <fullName evidence="9">Bicarbonate transporter-like transmembrane domain-containing protein</fullName>
    </recommendedName>
</protein>
<evidence type="ECO:0000259" key="9">
    <source>
        <dbReference type="Pfam" id="PF00955"/>
    </source>
</evidence>
<keyword evidence="7" id="KW-0406">Ion transport</keyword>
<evidence type="ECO:0000313" key="11">
    <source>
        <dbReference type="Proteomes" id="UP000076858"/>
    </source>
</evidence>
<dbReference type="GO" id="GO:0005452">
    <property type="term" value="F:solute:inorganic anion antiporter activity"/>
    <property type="evidence" value="ECO:0007669"/>
    <property type="project" value="InterPro"/>
</dbReference>
<keyword evidence="5" id="KW-0812">Transmembrane</keyword>
<dbReference type="FunFam" id="1.10.287.570:FF:000002">
    <property type="entry name" value="Solute carrier family 4 member 11"/>
    <property type="match status" value="1"/>
</dbReference>
<evidence type="ECO:0000256" key="2">
    <source>
        <dbReference type="ARBA" id="ARBA00010993"/>
    </source>
</evidence>
<evidence type="ECO:0000256" key="3">
    <source>
        <dbReference type="ARBA" id="ARBA00022448"/>
    </source>
</evidence>
<dbReference type="InterPro" id="IPR011531">
    <property type="entry name" value="HCO3_transpt-like_TM_dom"/>
</dbReference>
<dbReference type="STRING" id="35525.A0A0P5VYH0"/>
<keyword evidence="8" id="KW-0472">Membrane</keyword>
<dbReference type="InterPro" id="IPR003020">
    <property type="entry name" value="HCO3_transpt_euk"/>
</dbReference>
<dbReference type="GO" id="GO:0050801">
    <property type="term" value="P:monoatomic ion homeostasis"/>
    <property type="evidence" value="ECO:0007669"/>
    <property type="project" value="TreeGrafter"/>
</dbReference>
<name>A0A0P5VYH0_9CRUS</name>
<evidence type="ECO:0000313" key="10">
    <source>
        <dbReference type="EMBL" id="KZS16561.1"/>
    </source>
</evidence>
<evidence type="ECO:0000256" key="1">
    <source>
        <dbReference type="ARBA" id="ARBA00004651"/>
    </source>
</evidence>
<evidence type="ECO:0000256" key="8">
    <source>
        <dbReference type="ARBA" id="ARBA00023136"/>
    </source>
</evidence>
<dbReference type="SUPFAM" id="SSF55804">
    <property type="entry name" value="Phoshotransferase/anion transport protein"/>
    <property type="match status" value="1"/>
</dbReference>
<comment type="similarity">
    <text evidence="2">Belongs to the anion exchanger (TC 2.A.31) family.</text>
</comment>
<dbReference type="AlphaFoldDB" id="A0A0P5VYH0"/>
<accession>A0A0P5VYH0</accession>
<comment type="subcellular location">
    <subcellularLocation>
        <location evidence="1">Cell membrane</location>
        <topology evidence="1">Multi-pass membrane protein</topology>
    </subcellularLocation>
</comment>
<dbReference type="GO" id="GO:0006820">
    <property type="term" value="P:monoatomic anion transport"/>
    <property type="evidence" value="ECO:0007669"/>
    <property type="project" value="InterPro"/>
</dbReference>
<feature type="domain" description="Bicarbonate transporter-like transmembrane" evidence="9">
    <location>
        <begin position="319"/>
        <end position="863"/>
    </location>
</feature>
<keyword evidence="6" id="KW-1133">Transmembrane helix</keyword>
<dbReference type="OrthoDB" id="1735926at2759"/>
<keyword evidence="3" id="KW-0813">Transport</keyword>
<sequence>MKDLTKETLEEMGCYENNENSLPLHRGWSSPNAMGIHTVKESHLQYDSEVHLGNNEVTLGTSNTTPVWEFRDNEWRLTYGECGETSLIYAKYEKLPLQDFDVEVRPAVDVEQFFNQGHVFLLDDDVAEETYPSSVDLVDMLLNKIGLSTTVVEETKRILFTHDAASSRTIQATFSPKDKMNGNFAYDESWMCLVGDIPSLVQRHMAIIRFKHPMNMGTTCHDLQLFVLILCPAKEKGTKNALETGRTFATLLADHHLRRQLVEVATEQEFKQLLFNRTRELIEEQHQSRSAVSIKLDAVVEPPITNTAMSNSIWKLCQFGQGIREDLSRRLPHYVSDYVDGIIGVKTPQKVLSTTFFLYFACLLPAIAFGVLNDHNTHGKIGVKKVIVGQTIGGLFFVIFGGQPLLILLTTAPLALYIKVISSICDDFQLDFYAMYGCVGLWCAFFLLLFSLFNVSRLMRWCTRSTEEIFGLFISIAFCVDAFRDTAKHFQKNFNSPQCLGDVNMTKGLKSSLTYYILNETRTNSSTVETLISAIEEPMAIECNQASSLLFLLLMLGTVWLGVSIFNFKKTPFLSAGKQEALADYALPIAVVTMSFVGSYFFQNVKVEPFRYDDSENVFSLTPLDRLPGLAVVGAMGLGFALSLLIFMDQNISSAMVNTPLNNLKKGPAYHWDLFVMAILTAALSAVGLPWMHALVPHSPLHARALADVEERVHQGHVYQIIVRARETRLTVLFSHILIGLSILLLPYPLAYIPPAVLNGLFLYVAITGLGGNQMFERITLFFTQQSAYPPNHYIRRVPQPKIHQFTVYQLGQLVLMCLFGFVPWPYMKMIFPLILLSLLPIRHMIITRLIDGRFLTVLDSSEH</sequence>
<dbReference type="Pfam" id="PF00955">
    <property type="entry name" value="HCO3_cotransp"/>
    <property type="match status" value="1"/>
</dbReference>
<dbReference type="EMBL" id="LRGB01000687">
    <property type="protein sequence ID" value="KZS16561.1"/>
    <property type="molecule type" value="Genomic_DNA"/>
</dbReference>
<comment type="caution">
    <text evidence="10">The sequence shown here is derived from an EMBL/GenBank/DDBJ whole genome shotgun (WGS) entry which is preliminary data.</text>
</comment>
<evidence type="ECO:0000256" key="5">
    <source>
        <dbReference type="ARBA" id="ARBA00022692"/>
    </source>
</evidence>
<keyword evidence="4" id="KW-1003">Cell membrane</keyword>
<dbReference type="PRINTS" id="PR01231">
    <property type="entry name" value="HCO3TRNSPORT"/>
</dbReference>
<evidence type="ECO:0000256" key="7">
    <source>
        <dbReference type="ARBA" id="ARBA00023065"/>
    </source>
</evidence>